<gene>
    <name evidence="1" type="ORF">HanXRQr2_Chr16g0745711</name>
</gene>
<evidence type="ECO:0000313" key="2">
    <source>
        <dbReference type="Proteomes" id="UP000215914"/>
    </source>
</evidence>
<keyword evidence="2" id="KW-1185">Reference proteome</keyword>
<proteinExistence type="predicted"/>
<comment type="caution">
    <text evidence="1">The sequence shown here is derived from an EMBL/GenBank/DDBJ whole genome shotgun (WGS) entry which is preliminary data.</text>
</comment>
<dbReference type="Gramene" id="mRNA:HanXRQr2_Chr16g0745711">
    <property type="protein sequence ID" value="mRNA:HanXRQr2_Chr16g0745711"/>
    <property type="gene ID" value="HanXRQr2_Chr16g0745711"/>
</dbReference>
<name>A0A9K3DRP3_HELAN</name>
<dbReference type="AlphaFoldDB" id="A0A9K3DRP3"/>
<dbReference type="Proteomes" id="UP000215914">
    <property type="component" value="Unassembled WGS sequence"/>
</dbReference>
<reference evidence="1" key="2">
    <citation type="submission" date="2020-06" db="EMBL/GenBank/DDBJ databases">
        <title>Helianthus annuus Genome sequencing and assembly Release 2.</title>
        <authorList>
            <person name="Gouzy J."/>
            <person name="Langlade N."/>
            <person name="Munos S."/>
        </authorList>
    </citation>
    <scope>NUCLEOTIDE SEQUENCE</scope>
    <source>
        <tissue evidence="1">Leaves</tissue>
    </source>
</reference>
<dbReference type="EMBL" id="MNCJ02000331">
    <property type="protein sequence ID" value="KAF5759800.1"/>
    <property type="molecule type" value="Genomic_DNA"/>
</dbReference>
<protein>
    <submittedName>
        <fullName evidence="1">Uncharacterized protein</fullName>
    </submittedName>
</protein>
<accession>A0A9K3DRP3</accession>
<evidence type="ECO:0000313" key="1">
    <source>
        <dbReference type="EMBL" id="KAF5759800.1"/>
    </source>
</evidence>
<reference evidence="1" key="1">
    <citation type="journal article" date="2017" name="Nature">
        <title>The sunflower genome provides insights into oil metabolism, flowering and Asterid evolution.</title>
        <authorList>
            <person name="Badouin H."/>
            <person name="Gouzy J."/>
            <person name="Grassa C.J."/>
            <person name="Murat F."/>
            <person name="Staton S.E."/>
            <person name="Cottret L."/>
            <person name="Lelandais-Briere C."/>
            <person name="Owens G.L."/>
            <person name="Carrere S."/>
            <person name="Mayjonade B."/>
            <person name="Legrand L."/>
            <person name="Gill N."/>
            <person name="Kane N.C."/>
            <person name="Bowers J.E."/>
            <person name="Hubner S."/>
            <person name="Bellec A."/>
            <person name="Berard A."/>
            <person name="Berges H."/>
            <person name="Blanchet N."/>
            <person name="Boniface M.C."/>
            <person name="Brunel D."/>
            <person name="Catrice O."/>
            <person name="Chaidir N."/>
            <person name="Claudel C."/>
            <person name="Donnadieu C."/>
            <person name="Faraut T."/>
            <person name="Fievet G."/>
            <person name="Helmstetter N."/>
            <person name="King M."/>
            <person name="Knapp S.J."/>
            <person name="Lai Z."/>
            <person name="Le Paslier M.C."/>
            <person name="Lippi Y."/>
            <person name="Lorenzon L."/>
            <person name="Mandel J.R."/>
            <person name="Marage G."/>
            <person name="Marchand G."/>
            <person name="Marquand E."/>
            <person name="Bret-Mestries E."/>
            <person name="Morien E."/>
            <person name="Nambeesan S."/>
            <person name="Nguyen T."/>
            <person name="Pegot-Espagnet P."/>
            <person name="Pouilly N."/>
            <person name="Raftis F."/>
            <person name="Sallet E."/>
            <person name="Schiex T."/>
            <person name="Thomas J."/>
            <person name="Vandecasteele C."/>
            <person name="Vares D."/>
            <person name="Vear F."/>
            <person name="Vautrin S."/>
            <person name="Crespi M."/>
            <person name="Mangin B."/>
            <person name="Burke J.M."/>
            <person name="Salse J."/>
            <person name="Munos S."/>
            <person name="Vincourt P."/>
            <person name="Rieseberg L.H."/>
            <person name="Langlade N.B."/>
        </authorList>
    </citation>
    <scope>NUCLEOTIDE SEQUENCE</scope>
    <source>
        <tissue evidence="1">Leaves</tissue>
    </source>
</reference>
<sequence length="55" mass="6453">MFKTRVSGDRETRKSGDFTRSRVLLSFDFESMTPSRDSVVRRWIPSRRICTVAVE</sequence>
<organism evidence="1 2">
    <name type="scientific">Helianthus annuus</name>
    <name type="common">Common sunflower</name>
    <dbReference type="NCBI Taxonomy" id="4232"/>
    <lineage>
        <taxon>Eukaryota</taxon>
        <taxon>Viridiplantae</taxon>
        <taxon>Streptophyta</taxon>
        <taxon>Embryophyta</taxon>
        <taxon>Tracheophyta</taxon>
        <taxon>Spermatophyta</taxon>
        <taxon>Magnoliopsida</taxon>
        <taxon>eudicotyledons</taxon>
        <taxon>Gunneridae</taxon>
        <taxon>Pentapetalae</taxon>
        <taxon>asterids</taxon>
        <taxon>campanulids</taxon>
        <taxon>Asterales</taxon>
        <taxon>Asteraceae</taxon>
        <taxon>Asteroideae</taxon>
        <taxon>Heliantheae alliance</taxon>
        <taxon>Heliantheae</taxon>
        <taxon>Helianthus</taxon>
    </lineage>
</organism>